<sequence length="449" mass="51252">MRRNSASLAPRSSFAQLWKIEGITERLVSNLTKKDLLSCRFLCRDLAVKLAPIVFVSTTVIFRRRALTQPSRVAALERIGTYMETVTFKIPHNADTFLPPVIDAVTGTEQTFLYMPQGPRVFSTRGKYGSRKIADLLIQQYPPSFHAATDVRSFQHVLSLMKKIRHLKISCEGQPPSHRYRRSVVDYALISLRIAVERTSLPLLESLSLVPVHPAAVLYLRPDLGFGTSPAARKRWLQIRCLTIHMDSFQHDPGLPTDHLKLLHAYLQSFPKLRKLVFRWVGEKNVLPLSLPTELCLQKSTNDTRSVPSYLNRGMLSLRPLQFHSLEHIDLFNVVTDAIQVASFLISHRHTLQKFNIEETTLRSGTWDEALAPLTQDRDPTSCKKPPCQKSPVDVPLIFSQQPLQRIIFAAQRQRGGLYSLAKAQARERLWGKPDHMKRLLPSSRFSWR</sequence>
<comment type="caution">
    <text evidence="1">The sequence shown here is derived from an EMBL/GenBank/DDBJ whole genome shotgun (WGS) entry which is preliminary data.</text>
</comment>
<accession>A0AAD6MYN1</accession>
<dbReference type="AlphaFoldDB" id="A0AAD6MYN1"/>
<proteinExistence type="predicted"/>
<reference evidence="1" key="1">
    <citation type="journal article" date="2023" name="IMA Fungus">
        <title>Comparative genomic study of the Penicillium genus elucidates a diverse pangenome and 15 lateral gene transfer events.</title>
        <authorList>
            <person name="Petersen C."/>
            <person name="Sorensen T."/>
            <person name="Nielsen M.R."/>
            <person name="Sondergaard T.E."/>
            <person name="Sorensen J.L."/>
            <person name="Fitzpatrick D.A."/>
            <person name="Frisvad J.C."/>
            <person name="Nielsen K.L."/>
        </authorList>
    </citation>
    <scope>NUCLEOTIDE SEQUENCE</scope>
    <source>
        <strain evidence="1">IBT 17514</strain>
    </source>
</reference>
<protein>
    <submittedName>
        <fullName evidence="1">Uncharacterized protein</fullName>
    </submittedName>
</protein>
<dbReference type="EMBL" id="JAQJAN010000003">
    <property type="protein sequence ID" value="KAJ5733586.1"/>
    <property type="molecule type" value="Genomic_DNA"/>
</dbReference>
<keyword evidence="2" id="KW-1185">Reference proteome</keyword>
<gene>
    <name evidence="1" type="ORF">N7493_002372</name>
</gene>
<evidence type="ECO:0000313" key="2">
    <source>
        <dbReference type="Proteomes" id="UP001215712"/>
    </source>
</evidence>
<reference evidence="1" key="2">
    <citation type="submission" date="2023-01" db="EMBL/GenBank/DDBJ databases">
        <authorList>
            <person name="Petersen C."/>
        </authorList>
    </citation>
    <scope>NUCLEOTIDE SEQUENCE</scope>
    <source>
        <strain evidence="1">IBT 17514</strain>
    </source>
</reference>
<evidence type="ECO:0000313" key="1">
    <source>
        <dbReference type="EMBL" id="KAJ5733586.1"/>
    </source>
</evidence>
<name>A0AAD6MYN1_9EURO</name>
<dbReference type="Proteomes" id="UP001215712">
    <property type="component" value="Unassembled WGS sequence"/>
</dbReference>
<organism evidence="1 2">
    <name type="scientific">Penicillium malachiteum</name>
    <dbReference type="NCBI Taxonomy" id="1324776"/>
    <lineage>
        <taxon>Eukaryota</taxon>
        <taxon>Fungi</taxon>
        <taxon>Dikarya</taxon>
        <taxon>Ascomycota</taxon>
        <taxon>Pezizomycotina</taxon>
        <taxon>Eurotiomycetes</taxon>
        <taxon>Eurotiomycetidae</taxon>
        <taxon>Eurotiales</taxon>
        <taxon>Aspergillaceae</taxon>
        <taxon>Penicillium</taxon>
    </lineage>
</organism>